<evidence type="ECO:0000256" key="1">
    <source>
        <dbReference type="ARBA" id="ARBA00022737"/>
    </source>
</evidence>
<organism evidence="4 5">
    <name type="scientific">Sphingomonas corticis</name>
    <dbReference type="NCBI Taxonomy" id="2722791"/>
    <lineage>
        <taxon>Bacteria</taxon>
        <taxon>Pseudomonadati</taxon>
        <taxon>Pseudomonadota</taxon>
        <taxon>Alphaproteobacteria</taxon>
        <taxon>Sphingomonadales</taxon>
        <taxon>Sphingomonadaceae</taxon>
        <taxon>Sphingomonas</taxon>
    </lineage>
</organism>
<proteinExistence type="predicted"/>
<keyword evidence="2 3" id="KW-0040">ANK repeat</keyword>
<protein>
    <recommendedName>
        <fullName evidence="6">Ankyrin repeat domain-containing protein</fullName>
    </recommendedName>
</protein>
<dbReference type="Pfam" id="PF12796">
    <property type="entry name" value="Ank_2"/>
    <property type="match status" value="1"/>
</dbReference>
<feature type="repeat" description="ANK" evidence="3">
    <location>
        <begin position="159"/>
        <end position="191"/>
    </location>
</feature>
<dbReference type="PROSITE" id="PS50088">
    <property type="entry name" value="ANK_REPEAT"/>
    <property type="match status" value="1"/>
</dbReference>
<dbReference type="PANTHER" id="PTHR24198:SF165">
    <property type="entry name" value="ANKYRIN REPEAT-CONTAINING PROTEIN-RELATED"/>
    <property type="match status" value="1"/>
</dbReference>
<dbReference type="RefSeq" id="WP_168134009.1">
    <property type="nucleotide sequence ID" value="NZ_JAAVJH010000004.1"/>
</dbReference>
<dbReference type="SUPFAM" id="SSF48403">
    <property type="entry name" value="Ankyrin repeat"/>
    <property type="match status" value="1"/>
</dbReference>
<reference evidence="4 5" key="1">
    <citation type="submission" date="2020-03" db="EMBL/GenBank/DDBJ databases">
        <authorList>
            <person name="Wang L."/>
            <person name="He N."/>
            <person name="Li Y."/>
            <person name="Fang Y."/>
            <person name="Zhang F."/>
        </authorList>
    </citation>
    <scope>NUCLEOTIDE SEQUENCE [LARGE SCALE GENOMIC DNA]</scope>
    <source>
        <strain evidence="4 5">36D10-4-7</strain>
    </source>
</reference>
<evidence type="ECO:0000313" key="5">
    <source>
        <dbReference type="Proteomes" id="UP000732399"/>
    </source>
</evidence>
<gene>
    <name evidence="4" type="ORF">HBH26_07670</name>
</gene>
<comment type="caution">
    <text evidence="4">The sequence shown here is derived from an EMBL/GenBank/DDBJ whole genome shotgun (WGS) entry which is preliminary data.</text>
</comment>
<evidence type="ECO:0008006" key="6">
    <source>
        <dbReference type="Google" id="ProtNLM"/>
    </source>
</evidence>
<dbReference type="InterPro" id="IPR002110">
    <property type="entry name" value="Ankyrin_rpt"/>
</dbReference>
<dbReference type="InterPro" id="IPR036770">
    <property type="entry name" value="Ankyrin_rpt-contain_sf"/>
</dbReference>
<dbReference type="PANTHER" id="PTHR24198">
    <property type="entry name" value="ANKYRIN REPEAT AND PROTEIN KINASE DOMAIN-CONTAINING PROTEIN"/>
    <property type="match status" value="1"/>
</dbReference>
<sequence>MDGIAFHAFVDDADLPDARDLRAAPGLGGSARDLIDALLAVDLPRVRLALERDPALAGVSADGRSLAEIAVATGDATLLRELLSHDVAADGAGDGAPLILALHARSPDLAFVLLAEGDASPAPAAARLEPVRAAIALGSEGGVRLLLDHGLDPDVRDQLGRAPLHVALDMEKFALAELLLDRGADPYAIDQAGANLATSLAAPMVTDAPAEAAARARLAARLPALGWPEPAPAPRALAALAAEGRWPPR</sequence>
<dbReference type="Gene3D" id="1.25.40.20">
    <property type="entry name" value="Ankyrin repeat-containing domain"/>
    <property type="match status" value="1"/>
</dbReference>
<dbReference type="EMBL" id="JAAVJH010000004">
    <property type="protein sequence ID" value="NJR78459.1"/>
    <property type="molecule type" value="Genomic_DNA"/>
</dbReference>
<keyword evidence="1" id="KW-0677">Repeat</keyword>
<accession>A0ABX1CM16</accession>
<evidence type="ECO:0000256" key="3">
    <source>
        <dbReference type="PROSITE-ProRule" id="PRU00023"/>
    </source>
</evidence>
<dbReference type="Proteomes" id="UP000732399">
    <property type="component" value="Unassembled WGS sequence"/>
</dbReference>
<evidence type="ECO:0000256" key="2">
    <source>
        <dbReference type="ARBA" id="ARBA00023043"/>
    </source>
</evidence>
<dbReference type="SMART" id="SM00248">
    <property type="entry name" value="ANK"/>
    <property type="match status" value="3"/>
</dbReference>
<keyword evidence="5" id="KW-1185">Reference proteome</keyword>
<name>A0ABX1CM16_9SPHN</name>
<evidence type="ECO:0000313" key="4">
    <source>
        <dbReference type="EMBL" id="NJR78459.1"/>
    </source>
</evidence>
<dbReference type="PROSITE" id="PS50297">
    <property type="entry name" value="ANK_REP_REGION"/>
    <property type="match status" value="1"/>
</dbReference>